<dbReference type="Gene3D" id="2.120.10.30">
    <property type="entry name" value="TolB, C-terminal domain"/>
    <property type="match status" value="1"/>
</dbReference>
<dbReference type="PANTHER" id="PTHR40469">
    <property type="entry name" value="SECRETED GLYCOSYL HYDROLASE"/>
    <property type="match status" value="1"/>
</dbReference>
<dbReference type="Gene3D" id="3.40.50.880">
    <property type="match status" value="2"/>
</dbReference>
<evidence type="ECO:0000259" key="3">
    <source>
        <dbReference type="PROSITE" id="PS50093"/>
    </source>
</evidence>
<proteinExistence type="predicted"/>
<reference evidence="4" key="1">
    <citation type="journal article" date="2014" name="Int. J. Syst. Evol. Microbiol.">
        <title>Complete genome sequence of Corynebacterium casei LMG S-19264T (=DSM 44701T), isolated from a smear-ripened cheese.</title>
        <authorList>
            <consortium name="US DOE Joint Genome Institute (JGI-PGF)"/>
            <person name="Walter F."/>
            <person name="Albersmeier A."/>
            <person name="Kalinowski J."/>
            <person name="Ruckert C."/>
        </authorList>
    </citation>
    <scope>NUCLEOTIDE SEQUENCE</scope>
    <source>
        <strain evidence="4">JCM 3086</strain>
    </source>
</reference>
<evidence type="ECO:0000313" key="4">
    <source>
        <dbReference type="EMBL" id="GGJ60137.1"/>
    </source>
</evidence>
<evidence type="ECO:0000256" key="1">
    <source>
        <dbReference type="SAM" id="MobiDB-lite"/>
    </source>
</evidence>
<dbReference type="PROSITE" id="PS50093">
    <property type="entry name" value="PKD"/>
    <property type="match status" value="1"/>
</dbReference>
<dbReference type="Gene3D" id="2.60.120.560">
    <property type="entry name" value="Exo-inulinase, domain 1"/>
    <property type="match status" value="1"/>
</dbReference>
<dbReference type="CDD" id="cd00146">
    <property type="entry name" value="PKD"/>
    <property type="match status" value="1"/>
</dbReference>
<feature type="domain" description="F5/8 type C" evidence="2">
    <location>
        <begin position="178"/>
        <end position="321"/>
    </location>
</feature>
<dbReference type="InterPro" id="IPR022409">
    <property type="entry name" value="PKD/Chitinase_dom"/>
</dbReference>
<dbReference type="InterPro" id="IPR010496">
    <property type="entry name" value="AL/BT2_dom"/>
</dbReference>
<dbReference type="InterPro" id="IPR000601">
    <property type="entry name" value="PKD_dom"/>
</dbReference>
<feature type="region of interest" description="Disordered" evidence="1">
    <location>
        <begin position="1"/>
        <end position="27"/>
    </location>
</feature>
<dbReference type="GO" id="GO:0016787">
    <property type="term" value="F:hydrolase activity"/>
    <property type="evidence" value="ECO:0007669"/>
    <property type="project" value="InterPro"/>
</dbReference>
<dbReference type="SUPFAM" id="SSF49785">
    <property type="entry name" value="Galactose-binding domain-like"/>
    <property type="match status" value="1"/>
</dbReference>
<feature type="domain" description="PKD" evidence="3">
    <location>
        <begin position="995"/>
        <end position="1040"/>
    </location>
</feature>
<evidence type="ECO:0000313" key="5">
    <source>
        <dbReference type="Proteomes" id="UP000657574"/>
    </source>
</evidence>
<dbReference type="SUPFAM" id="SSF49299">
    <property type="entry name" value="PKD domain"/>
    <property type="match status" value="1"/>
</dbReference>
<dbReference type="Pfam" id="PF07995">
    <property type="entry name" value="GSDH"/>
    <property type="match status" value="1"/>
</dbReference>
<dbReference type="InterPro" id="IPR029010">
    <property type="entry name" value="ThuA-like"/>
</dbReference>
<dbReference type="Gene3D" id="2.60.40.10">
    <property type="entry name" value="Immunoglobulins"/>
    <property type="match status" value="1"/>
</dbReference>
<dbReference type="InterPro" id="IPR013783">
    <property type="entry name" value="Ig-like_fold"/>
</dbReference>
<dbReference type="InterPro" id="IPR000421">
    <property type="entry name" value="FA58C"/>
</dbReference>
<dbReference type="Proteomes" id="UP000657574">
    <property type="component" value="Unassembled WGS sequence"/>
</dbReference>
<name>A0A917P3J6_9ACTN</name>
<dbReference type="PROSITE" id="PS50022">
    <property type="entry name" value="FA58C_3"/>
    <property type="match status" value="1"/>
</dbReference>
<evidence type="ECO:0008006" key="6">
    <source>
        <dbReference type="Google" id="ProtNLM"/>
    </source>
</evidence>
<organism evidence="4 5">
    <name type="scientific">Streptomyces brasiliensis</name>
    <dbReference type="NCBI Taxonomy" id="1954"/>
    <lineage>
        <taxon>Bacteria</taxon>
        <taxon>Bacillati</taxon>
        <taxon>Actinomycetota</taxon>
        <taxon>Actinomycetes</taxon>
        <taxon>Kitasatosporales</taxon>
        <taxon>Streptomycetaceae</taxon>
        <taxon>Streptomyces</taxon>
    </lineage>
</organism>
<dbReference type="InterPro" id="IPR012938">
    <property type="entry name" value="Glc/Sorbosone_DH"/>
</dbReference>
<dbReference type="InterPro" id="IPR029062">
    <property type="entry name" value="Class_I_gatase-like"/>
</dbReference>
<comment type="caution">
    <text evidence="4">The sequence shown here is derived from an EMBL/GenBank/DDBJ whole genome shotgun (WGS) entry which is preliminary data.</text>
</comment>
<evidence type="ECO:0000259" key="2">
    <source>
        <dbReference type="PROSITE" id="PS50022"/>
    </source>
</evidence>
<dbReference type="GO" id="GO:0005975">
    <property type="term" value="P:carbohydrate metabolic process"/>
    <property type="evidence" value="ECO:0007669"/>
    <property type="project" value="UniProtKB-ARBA"/>
</dbReference>
<accession>A0A917P3J6</accession>
<dbReference type="Pfam" id="PF06439">
    <property type="entry name" value="3keto-disac_hyd"/>
    <property type="match status" value="1"/>
</dbReference>
<dbReference type="SUPFAM" id="SSF50952">
    <property type="entry name" value="Soluble quinoprotein glucose dehydrogenase"/>
    <property type="match status" value="1"/>
</dbReference>
<dbReference type="SMART" id="SM00089">
    <property type="entry name" value="PKD"/>
    <property type="match status" value="1"/>
</dbReference>
<dbReference type="SUPFAM" id="SSF52317">
    <property type="entry name" value="Class I glutamine amidotransferase-like"/>
    <property type="match status" value="2"/>
</dbReference>
<dbReference type="InterPro" id="IPR008979">
    <property type="entry name" value="Galactose-bd-like_sf"/>
</dbReference>
<dbReference type="Pfam" id="PF22633">
    <property type="entry name" value="F5_F8_type_C_2"/>
    <property type="match status" value="1"/>
</dbReference>
<keyword evidence="5" id="KW-1185">Reference proteome</keyword>
<dbReference type="InterPro" id="IPR011041">
    <property type="entry name" value="Quinoprot_gluc/sorb_DH_b-prop"/>
</dbReference>
<reference evidence="4" key="2">
    <citation type="submission" date="2020-09" db="EMBL/GenBank/DDBJ databases">
        <authorList>
            <person name="Sun Q."/>
            <person name="Ohkuma M."/>
        </authorList>
    </citation>
    <scope>NUCLEOTIDE SEQUENCE</scope>
    <source>
        <strain evidence="4">JCM 3086</strain>
    </source>
</reference>
<protein>
    <recommendedName>
        <fullName evidence="6">DUF1080 domain-containing protein</fullName>
    </recommendedName>
</protein>
<dbReference type="InterPro" id="IPR035986">
    <property type="entry name" value="PKD_dom_sf"/>
</dbReference>
<dbReference type="InterPro" id="IPR011042">
    <property type="entry name" value="6-blade_b-propeller_TolB-like"/>
</dbReference>
<dbReference type="Pfam" id="PF06283">
    <property type="entry name" value="ThuA"/>
    <property type="match status" value="2"/>
</dbReference>
<dbReference type="EMBL" id="BMQA01000063">
    <property type="protein sequence ID" value="GGJ60137.1"/>
    <property type="molecule type" value="Genomic_DNA"/>
</dbReference>
<dbReference type="PANTHER" id="PTHR40469:SF2">
    <property type="entry name" value="GALACTOSE-BINDING DOMAIN-LIKE SUPERFAMILY PROTEIN"/>
    <property type="match status" value="1"/>
</dbReference>
<feature type="region of interest" description="Disordered" evidence="1">
    <location>
        <begin position="1199"/>
        <end position="1221"/>
    </location>
</feature>
<sequence length="1347" mass="145971">MGKRDRFALSRRSGSPPSRPARTSRHAWPWRRAGVLLSSAALTVGLSALPALQAHAQPPAESSSQDQGADTEQQVNVLVFHGPAAKQDDPVKKATAAIESLGEKNGFKVVESEDAGVFNTDDLAKYRGVVFLSADGVTLNAEQEAAFQSYVNNGGGFVGVHDAARAQSDSSWFTGLIGTRPALGLPDPEKVVESAVNSENPPNETKDKLFDGKNDTKWLARTPTASVTVKLDKPVAVVNYALTSANDFAGRDPKDWKLQGSQDGETWTTLDTRAGETFPSRFQTRQFQFTNSTAYQHYRLDITANSGEPLTQLAELRLFSANPTPPQDSKVQQAVVDVTDRQHPANKGLPLNWTRSDQWINWDPNPIGKVHTVAQVEEWKYKPGLSANGPFHPISWCRDYDGGRSFYTGMGRTEESYTTDTKFQSHLLGAIQWTTGMVRGDCQATIASNYTTERLTAQNQAGQLDQIGEPHGLTMAPDGKAFYIGKAACPSGPIVDWNNPKVGLGCGTIHQWDPKTKKVKLLTTLDVMGNRGSGDELVKNEEGLVGITLDPKFEKNGWIYIYWMPHESIDRDKRIGQRTVSRLTYDFATESIDQGTRKDLLHWDAQIHSCCHAGGGMSFDKDGNLYIGSGDNNSSGGSSGYSGNNWTADYKGVSFQDARRTSGNTNDLNGKIIRIHPESDGTYTIPKGNLFAPGTAKTRPEIYVMGVRNIARLSVDPVHNWLNAGWVGPDAGASDPELGPAKYETATVITSAGNQGWPYCMGNRQPYRDRSNTDASVLTGWYDCAHLKNESPRNTGLVDIPPARDNMIWYSPQGGGPVFPERSDGSGIPSYVDSEATYTQPYLKGGGQAVMSGPTYHRSQVDTKSGAAWPAYWEDKWFIGDESNADNRVAVTLDPDHITDQGAPAFGEDLRSIIAPGSGGTQLQSWMDAKFGPDGALYMLDYAGGFFSLHSNQKLIRISYHGGPATPNPQDAGARVVTQSKPKAVAFSGAKVGGVAWEWDFGDGSAPSHEANPTHTYADYGTYHAKLTVTYADGEKSTATFDAKAGCPAPDARPTVKLLDTDTGVANHTAGGGCTVNDLIDDEASWPNHGEFVSHVNAVVNDLRKEDVLDNRESAAISKAAAQSEIGKVAGYQPMFDGSAASLADWRQAGPGKFSLQPDGTIRSSGGLGMLWYPKQEFGDFSVRLQFRDVAPGTGNANSGVFTRFPDPRTPLADRPAGSCGTVGSARTAPEWVAIYCGQEIQIYDGATGEVQKTGSVYNFKPLGLDKAGVTPKGQWNDYEIRVVGQHYTIIRNGVVINEFDNTPGKSSSRAGDPPTDLRQFLTGYVGLQNHSDNDLIEFRNIRVRNL</sequence>
<dbReference type="Pfam" id="PF18911">
    <property type="entry name" value="PKD_4"/>
    <property type="match status" value="1"/>
</dbReference>
<gene>
    <name evidence="4" type="ORF">GCM10010121_083470</name>
</gene>